<evidence type="ECO:0000313" key="2">
    <source>
        <dbReference type="Proteomes" id="UP000717996"/>
    </source>
</evidence>
<sequence>MPRTPAETQAIAGGQGMSKRWSYQTIEVKTSMMGLHKAEDIQAELSRQGQLGWELVNIIIPAPMRPAMLVFKKEA</sequence>
<evidence type="ECO:0008006" key="3">
    <source>
        <dbReference type="Google" id="ProtNLM"/>
    </source>
</evidence>
<evidence type="ECO:0000313" key="1">
    <source>
        <dbReference type="EMBL" id="KAG1522541.1"/>
    </source>
</evidence>
<accession>A0A9P6XMC4</accession>
<dbReference type="Pfam" id="PF13783">
    <property type="entry name" value="DUF4177"/>
    <property type="match status" value="1"/>
</dbReference>
<reference evidence="1" key="1">
    <citation type="journal article" date="2020" name="Microb. Genom.">
        <title>Genetic diversity of clinical and environmental Mucorales isolates obtained from an investigation of mucormycosis cases among solid organ transplant recipients.</title>
        <authorList>
            <person name="Nguyen M.H."/>
            <person name="Kaul D."/>
            <person name="Muto C."/>
            <person name="Cheng S.J."/>
            <person name="Richter R.A."/>
            <person name="Bruno V.M."/>
            <person name="Liu G."/>
            <person name="Beyhan S."/>
            <person name="Sundermann A.J."/>
            <person name="Mounaud S."/>
            <person name="Pasculle A.W."/>
            <person name="Nierman W.C."/>
            <person name="Driscoll E."/>
            <person name="Cumbie R."/>
            <person name="Clancy C.J."/>
            <person name="Dupont C.L."/>
        </authorList>
    </citation>
    <scope>NUCLEOTIDE SEQUENCE</scope>
    <source>
        <strain evidence="1">GL16</strain>
    </source>
</reference>
<dbReference type="EMBL" id="JAANIT010012583">
    <property type="protein sequence ID" value="KAG1522541.1"/>
    <property type="molecule type" value="Genomic_DNA"/>
</dbReference>
<gene>
    <name evidence="1" type="ORF">G6F51_014595</name>
</gene>
<dbReference type="InterPro" id="IPR025234">
    <property type="entry name" value="YjzH-like"/>
</dbReference>
<protein>
    <recommendedName>
        <fullName evidence="3">DUF4177 domain-containing protein</fullName>
    </recommendedName>
</protein>
<name>A0A9P6XMC4_RHIOR</name>
<comment type="caution">
    <text evidence="1">The sequence shown here is derived from an EMBL/GenBank/DDBJ whole genome shotgun (WGS) entry which is preliminary data.</text>
</comment>
<dbReference type="Proteomes" id="UP000717996">
    <property type="component" value="Unassembled WGS sequence"/>
</dbReference>
<organism evidence="1 2">
    <name type="scientific">Rhizopus oryzae</name>
    <name type="common">Mucormycosis agent</name>
    <name type="synonym">Rhizopus arrhizus var. delemar</name>
    <dbReference type="NCBI Taxonomy" id="64495"/>
    <lineage>
        <taxon>Eukaryota</taxon>
        <taxon>Fungi</taxon>
        <taxon>Fungi incertae sedis</taxon>
        <taxon>Mucoromycota</taxon>
        <taxon>Mucoromycotina</taxon>
        <taxon>Mucoromycetes</taxon>
        <taxon>Mucorales</taxon>
        <taxon>Mucorineae</taxon>
        <taxon>Rhizopodaceae</taxon>
        <taxon>Rhizopus</taxon>
    </lineage>
</organism>
<proteinExistence type="predicted"/>
<dbReference type="AlphaFoldDB" id="A0A9P6XMC4"/>